<dbReference type="AlphaFoldDB" id="A0A1J5QGK3"/>
<dbReference type="PANTHER" id="PTHR33841">
    <property type="entry name" value="DNA METHYLTRANSFERASE YEEA-RELATED"/>
    <property type="match status" value="1"/>
</dbReference>
<dbReference type="Gene3D" id="3.40.50.150">
    <property type="entry name" value="Vaccinia Virus protein VP39"/>
    <property type="match status" value="1"/>
</dbReference>
<feature type="domain" description="MmeI-like target recognition" evidence="5">
    <location>
        <begin position="378"/>
        <end position="581"/>
    </location>
</feature>
<protein>
    <recommendedName>
        <fullName evidence="1">site-specific DNA-methyltransferase (adenine-specific)</fullName>
        <ecNumber evidence="1">2.1.1.72</ecNumber>
    </recommendedName>
</protein>
<dbReference type="InterPro" id="IPR046816">
    <property type="entry name" value="MmeI_Mtase"/>
</dbReference>
<dbReference type="Pfam" id="PF20473">
    <property type="entry name" value="MmeI_Mtase"/>
    <property type="match status" value="1"/>
</dbReference>
<comment type="catalytic activity">
    <reaction evidence="4">
        <text>a 2'-deoxyadenosine in DNA + S-adenosyl-L-methionine = an N(6)-methyl-2'-deoxyadenosine in DNA + S-adenosyl-L-homocysteine + H(+)</text>
        <dbReference type="Rhea" id="RHEA:15197"/>
        <dbReference type="Rhea" id="RHEA-COMP:12418"/>
        <dbReference type="Rhea" id="RHEA-COMP:12419"/>
        <dbReference type="ChEBI" id="CHEBI:15378"/>
        <dbReference type="ChEBI" id="CHEBI:57856"/>
        <dbReference type="ChEBI" id="CHEBI:59789"/>
        <dbReference type="ChEBI" id="CHEBI:90615"/>
        <dbReference type="ChEBI" id="CHEBI:90616"/>
        <dbReference type="EC" id="2.1.1.72"/>
    </reaction>
</comment>
<dbReference type="InterPro" id="IPR046820">
    <property type="entry name" value="MmeI_TRD"/>
</dbReference>
<evidence type="ECO:0000259" key="5">
    <source>
        <dbReference type="Pfam" id="PF20466"/>
    </source>
</evidence>
<comment type="caution">
    <text evidence="8">The sequence shown here is derived from an EMBL/GenBank/DDBJ whole genome shotgun (WGS) entry which is preliminary data.</text>
</comment>
<evidence type="ECO:0000256" key="2">
    <source>
        <dbReference type="ARBA" id="ARBA00022603"/>
    </source>
</evidence>
<evidence type="ECO:0000256" key="3">
    <source>
        <dbReference type="ARBA" id="ARBA00022679"/>
    </source>
</evidence>
<dbReference type="Pfam" id="PF20466">
    <property type="entry name" value="MmeI_TRD"/>
    <property type="match status" value="1"/>
</dbReference>
<evidence type="ECO:0000313" key="8">
    <source>
        <dbReference type="EMBL" id="OIQ75101.1"/>
    </source>
</evidence>
<dbReference type="InterPro" id="IPR050953">
    <property type="entry name" value="N4_N6_ade-DNA_methylase"/>
</dbReference>
<dbReference type="Pfam" id="PF20467">
    <property type="entry name" value="MmeI_C"/>
    <property type="match status" value="1"/>
</dbReference>
<feature type="domain" description="MmeI-like DNA-methyltransferase" evidence="7">
    <location>
        <begin position="71"/>
        <end position="355"/>
    </location>
</feature>
<name>A0A1J5QGK3_9ZZZZ</name>
<feature type="domain" description="MmeI-like C-terminal" evidence="6">
    <location>
        <begin position="598"/>
        <end position="683"/>
    </location>
</feature>
<keyword evidence="2" id="KW-0489">Methyltransferase</keyword>
<dbReference type="InterPro" id="IPR046818">
    <property type="entry name" value="MmeI_C"/>
</dbReference>
<evidence type="ECO:0000259" key="7">
    <source>
        <dbReference type="Pfam" id="PF20473"/>
    </source>
</evidence>
<evidence type="ECO:0000259" key="6">
    <source>
        <dbReference type="Pfam" id="PF20467"/>
    </source>
</evidence>
<dbReference type="EC" id="2.1.1.72" evidence="1"/>
<dbReference type="EMBL" id="MLJW01002277">
    <property type="protein sequence ID" value="OIQ75101.1"/>
    <property type="molecule type" value="Genomic_DNA"/>
</dbReference>
<dbReference type="GO" id="GO:0032259">
    <property type="term" value="P:methylation"/>
    <property type="evidence" value="ECO:0007669"/>
    <property type="project" value="UniProtKB-KW"/>
</dbReference>
<dbReference type="PANTHER" id="PTHR33841:SF1">
    <property type="entry name" value="DNA METHYLTRANSFERASE A"/>
    <property type="match status" value="1"/>
</dbReference>
<dbReference type="InterPro" id="IPR029063">
    <property type="entry name" value="SAM-dependent_MTases_sf"/>
</dbReference>
<dbReference type="GO" id="GO:0009007">
    <property type="term" value="F:site-specific DNA-methyltransferase (adenine-specific) activity"/>
    <property type="evidence" value="ECO:0007669"/>
    <property type="project" value="UniProtKB-EC"/>
</dbReference>
<organism evidence="8">
    <name type="scientific">mine drainage metagenome</name>
    <dbReference type="NCBI Taxonomy" id="410659"/>
    <lineage>
        <taxon>unclassified sequences</taxon>
        <taxon>metagenomes</taxon>
        <taxon>ecological metagenomes</taxon>
    </lineage>
</organism>
<proteinExistence type="predicted"/>
<reference evidence="8" key="1">
    <citation type="submission" date="2016-10" db="EMBL/GenBank/DDBJ databases">
        <title>Sequence of Gallionella enrichment culture.</title>
        <authorList>
            <person name="Poehlein A."/>
            <person name="Muehling M."/>
            <person name="Daniel R."/>
        </authorList>
    </citation>
    <scope>NUCLEOTIDE SEQUENCE</scope>
</reference>
<keyword evidence="3" id="KW-0808">Transferase</keyword>
<sequence>MADFTSAMREALLDACALDWSAISPALFGSLFQSIMNVQLRRTLGAHFTSEENILKVIKPLFLDALWAEFERVKGQKNRLFELHKKLRTLTFFDPACGCGNFLVISYRELRLLELAVLRASQKLSGHAGQQSVDVHSLMGVNVDQFYGIEIEEFPAQIAQVALWLMDHQMNLQVSVEFGLYFARIPLRTSPHIAFNNALRLDWNEVLPAARCSFLLGNPPFVGYNYQSAQQKADLAPIFSTIKGAGVLDYVAAWYIKAAHYIRGFELFQAEQSPHWVRESAPSYLKPIRVAFVSTNSITQGEQVGVLWSWMLAHGIHIHFAHRTFNWTNEASGKAAVHCVIIGFGLEELPGKVLFEHDDIKGEPHAVPVVNINPYLVDAPNVFLEKRRRPVGTAPEMTKGSQPTDGGNLLLSDTEKQDLLQKEPQAIKWIHPFVGADEFINAIPRWCLWLKDISPSELHAMPLVLQRVQAVKRMRLASTKAATVDQANTPTLFGEDRQTDHPYLLIPRVSSESRCYIPIGHMDADVICSDANFMLPNASLFHFGILTSAMHNAWMRYTCGRLKSDFRYSNTIVYNNFPWPEFPESHKPNKPLAPVHQSQTAIETAAQAVLDVRAKFQAGDPPATLADLYDPLTMPPELLRSHQKLDAAVDKAYEASGGKKSYKSDAKRVAILFERYQKLTSLLPAEKSTSKRKTRRV</sequence>
<accession>A0A1J5QGK3</accession>
<evidence type="ECO:0000256" key="1">
    <source>
        <dbReference type="ARBA" id="ARBA00011900"/>
    </source>
</evidence>
<dbReference type="SUPFAM" id="SSF53335">
    <property type="entry name" value="S-adenosyl-L-methionine-dependent methyltransferases"/>
    <property type="match status" value="1"/>
</dbReference>
<evidence type="ECO:0000256" key="4">
    <source>
        <dbReference type="ARBA" id="ARBA00047942"/>
    </source>
</evidence>
<gene>
    <name evidence="8" type="ORF">GALL_432340</name>
</gene>